<keyword evidence="4" id="KW-0233">DNA recombination</keyword>
<dbReference type="EMBL" id="CP006644">
    <property type="protein sequence ID" value="AHE52590.1"/>
    <property type="molecule type" value="Genomic_DNA"/>
</dbReference>
<dbReference type="InterPro" id="IPR010998">
    <property type="entry name" value="Integrase_recombinase_N"/>
</dbReference>
<dbReference type="RefSeq" id="WP_025290892.1">
    <property type="nucleotide sequence ID" value="NZ_CP006644.1"/>
</dbReference>
<dbReference type="CDD" id="cd00796">
    <property type="entry name" value="INT_Rci_Hp1_C"/>
    <property type="match status" value="1"/>
</dbReference>
<evidence type="ECO:0000256" key="1">
    <source>
        <dbReference type="ARBA" id="ARBA00008857"/>
    </source>
</evidence>
<dbReference type="GO" id="GO:0003677">
    <property type="term" value="F:DNA binding"/>
    <property type="evidence" value="ECO:0007669"/>
    <property type="project" value="UniProtKB-KW"/>
</dbReference>
<dbReference type="InterPro" id="IPR013762">
    <property type="entry name" value="Integrase-like_cat_sf"/>
</dbReference>
<keyword evidence="2" id="KW-0229">DNA integration</keyword>
<accession>W0AAA8</accession>
<dbReference type="Pfam" id="PF00589">
    <property type="entry name" value="Phage_integrase"/>
    <property type="match status" value="1"/>
</dbReference>
<dbReference type="InterPro" id="IPR050090">
    <property type="entry name" value="Tyrosine_recombinase_XerCD"/>
</dbReference>
<dbReference type="PATRIC" id="fig|1123269.5.peg.820"/>
<dbReference type="GO" id="GO:0015074">
    <property type="term" value="P:DNA integration"/>
    <property type="evidence" value="ECO:0007669"/>
    <property type="project" value="UniProtKB-KW"/>
</dbReference>
<evidence type="ECO:0000256" key="3">
    <source>
        <dbReference type="ARBA" id="ARBA00023125"/>
    </source>
</evidence>
<keyword evidence="7" id="KW-1185">Reference proteome</keyword>
<dbReference type="PANTHER" id="PTHR30349:SF64">
    <property type="entry name" value="PROPHAGE INTEGRASE INTD-RELATED"/>
    <property type="match status" value="1"/>
</dbReference>
<sequence>MSVYRSKNSPYWQYDFVIKGRRFYGSTGKAKKSEALIVEAQERAKAKEPPNKREPITVDDAAGLYQDHAETQPSWPTTRYMLNDMVKGLGKSRFLSEVSQIDIQRYFAKRRSTRSNATINREVEVCRAMWRRAAKARFDVGEMPDWRALMLRVPKKAPRELSLEEEPRLFAEIRADLVDVCDFALKSGWRRSEVLGLRWADCDFTTMQATTRIKGGDVVRRPLTATLIAIIKNQPKAGAFVFTYVCQKSREKRRKGERYPMTATAIRGVWAAAKAAAAIEGFRFHDLRHTRGTRIVRATGSLAAAQKALQHTNIKTTLRYAHVLDEDVRNALDESESRNIPEIPSSERKKA</sequence>
<dbReference type="AlphaFoldDB" id="W0AAA8"/>
<protein>
    <recommendedName>
        <fullName evidence="5">Tyr recombinase domain-containing protein</fullName>
    </recommendedName>
</protein>
<evidence type="ECO:0000313" key="6">
    <source>
        <dbReference type="EMBL" id="AHE52590.1"/>
    </source>
</evidence>
<dbReference type="PROSITE" id="PS51898">
    <property type="entry name" value="TYR_RECOMBINASE"/>
    <property type="match status" value="1"/>
</dbReference>
<reference evidence="6 7" key="1">
    <citation type="submission" date="2013-07" db="EMBL/GenBank/DDBJ databases">
        <title>Completed genome of Sphingomonas sanxanigenens NX02.</title>
        <authorList>
            <person name="Ma T."/>
            <person name="Huang H."/>
            <person name="Wu M."/>
            <person name="Li X."/>
            <person name="Li G."/>
        </authorList>
    </citation>
    <scope>NUCLEOTIDE SEQUENCE [LARGE SCALE GENOMIC DNA]</scope>
    <source>
        <strain evidence="6 7">NX02</strain>
    </source>
</reference>
<gene>
    <name evidence="6" type="ORF">NX02_04210</name>
</gene>
<organism evidence="6 7">
    <name type="scientific">Sphingomonas sanxanigenens DSM 19645 = NX02</name>
    <dbReference type="NCBI Taxonomy" id="1123269"/>
    <lineage>
        <taxon>Bacteria</taxon>
        <taxon>Pseudomonadati</taxon>
        <taxon>Pseudomonadota</taxon>
        <taxon>Alphaproteobacteria</taxon>
        <taxon>Sphingomonadales</taxon>
        <taxon>Sphingomonadaceae</taxon>
        <taxon>Sphingomonas</taxon>
    </lineage>
</organism>
<dbReference type="Gene3D" id="1.10.443.10">
    <property type="entry name" value="Intergrase catalytic core"/>
    <property type="match status" value="1"/>
</dbReference>
<dbReference type="PANTHER" id="PTHR30349">
    <property type="entry name" value="PHAGE INTEGRASE-RELATED"/>
    <property type="match status" value="1"/>
</dbReference>
<evidence type="ECO:0000256" key="2">
    <source>
        <dbReference type="ARBA" id="ARBA00022908"/>
    </source>
</evidence>
<name>W0AAA8_9SPHN</name>
<dbReference type="KEGG" id="ssan:NX02_04210"/>
<dbReference type="STRING" id="1123269.NX02_04210"/>
<dbReference type="OrthoDB" id="7615137at2"/>
<proteinExistence type="inferred from homology"/>
<keyword evidence="3" id="KW-0238">DNA-binding</keyword>
<evidence type="ECO:0000259" key="5">
    <source>
        <dbReference type="PROSITE" id="PS51898"/>
    </source>
</evidence>
<dbReference type="GO" id="GO:0006310">
    <property type="term" value="P:DNA recombination"/>
    <property type="evidence" value="ECO:0007669"/>
    <property type="project" value="UniProtKB-KW"/>
</dbReference>
<feature type="domain" description="Tyr recombinase" evidence="5">
    <location>
        <begin position="156"/>
        <end position="333"/>
    </location>
</feature>
<evidence type="ECO:0000313" key="7">
    <source>
        <dbReference type="Proteomes" id="UP000018851"/>
    </source>
</evidence>
<evidence type="ECO:0000256" key="4">
    <source>
        <dbReference type="ARBA" id="ARBA00023172"/>
    </source>
</evidence>
<dbReference type="Proteomes" id="UP000018851">
    <property type="component" value="Chromosome"/>
</dbReference>
<dbReference type="eggNOG" id="COG0582">
    <property type="taxonomic scope" value="Bacteria"/>
</dbReference>
<dbReference type="HOGENOM" id="CLU_027562_11_0_5"/>
<dbReference type="InterPro" id="IPR002104">
    <property type="entry name" value="Integrase_catalytic"/>
</dbReference>
<dbReference type="InterPro" id="IPR011010">
    <property type="entry name" value="DNA_brk_join_enz"/>
</dbReference>
<comment type="similarity">
    <text evidence="1">Belongs to the 'phage' integrase family.</text>
</comment>
<dbReference type="Gene3D" id="1.10.150.130">
    <property type="match status" value="1"/>
</dbReference>
<dbReference type="SUPFAM" id="SSF56349">
    <property type="entry name" value="DNA breaking-rejoining enzymes"/>
    <property type="match status" value="1"/>
</dbReference>